<evidence type="ECO:0000313" key="2">
    <source>
        <dbReference type="Proteomes" id="UP000461948"/>
    </source>
</evidence>
<dbReference type="EMBL" id="WKLC01000263">
    <property type="protein sequence ID" value="MSE15117.1"/>
    <property type="molecule type" value="Genomic_DNA"/>
</dbReference>
<protein>
    <submittedName>
        <fullName evidence="1">Head completion protein</fullName>
    </submittedName>
</protein>
<proteinExistence type="predicted"/>
<comment type="caution">
    <text evidence="1">The sequence shown here is derived from an EMBL/GenBank/DDBJ whole genome shotgun (WGS) entry which is preliminary data.</text>
</comment>
<accession>A0A7X2MKW0</accession>
<evidence type="ECO:0000313" key="1">
    <source>
        <dbReference type="EMBL" id="MSE15117.1"/>
    </source>
</evidence>
<reference evidence="1 2" key="1">
    <citation type="submission" date="2019-11" db="EMBL/GenBank/DDBJ databases">
        <title>Draft Genome Sequence of Plant Growth-Promoting Rhizosphere-Associated Bacteria.</title>
        <authorList>
            <person name="Vasilyev I.Y."/>
            <person name="Radchenko V."/>
            <person name="Ilnitskaya E.V."/>
        </authorList>
    </citation>
    <scope>NUCLEOTIDE SEQUENCE [LARGE SCALE GENOMIC DNA]</scope>
    <source>
        <strain evidence="1 2">VRA_MhP_f</strain>
    </source>
</reference>
<name>A0A7X2MKW0_ENTAG</name>
<organism evidence="1 2">
    <name type="scientific">Enterobacter agglomerans</name>
    <name type="common">Erwinia herbicola</name>
    <name type="synonym">Pantoea agglomerans</name>
    <dbReference type="NCBI Taxonomy" id="549"/>
    <lineage>
        <taxon>Bacteria</taxon>
        <taxon>Pseudomonadati</taxon>
        <taxon>Pseudomonadota</taxon>
        <taxon>Gammaproteobacteria</taxon>
        <taxon>Enterobacterales</taxon>
        <taxon>Erwiniaceae</taxon>
        <taxon>Pantoea</taxon>
        <taxon>Pantoea agglomerans group</taxon>
    </lineage>
</organism>
<dbReference type="InterPro" id="IPR009225">
    <property type="entry name" value="Phage_head_completion_GpL"/>
</dbReference>
<sequence length="165" mass="17874">MRRGFRSAHLFTGDFMFSGKPIEYQDSPLTNDGFWPDMNLSVFQRSRSIPADVDAETVANALLTAAAEVNSGLAGVQEKHRAAGYQTAADVPGVSMNGISQLAAQYKKAVYARAKADLMGEFASVGRRESHPGQESDETRKGLLAEASVTIRLIKGLKRATVRQV</sequence>
<dbReference type="Proteomes" id="UP000461948">
    <property type="component" value="Unassembled WGS sequence"/>
</dbReference>
<gene>
    <name evidence="1" type="ORF">GKC49_08180</name>
</gene>
<dbReference type="Pfam" id="PF05926">
    <property type="entry name" value="Phage_GPL"/>
    <property type="match status" value="1"/>
</dbReference>
<dbReference type="AlphaFoldDB" id="A0A7X2MKW0"/>